<protein>
    <submittedName>
        <fullName evidence="2">Putative cell surface protein</fullName>
    </submittedName>
</protein>
<dbReference type="Pfam" id="PF16820">
    <property type="entry name" value="PKD_3"/>
    <property type="match status" value="1"/>
</dbReference>
<proteinExistence type="predicted"/>
<dbReference type="PROSITE" id="PS51257">
    <property type="entry name" value="PROKAR_LIPOPROTEIN"/>
    <property type="match status" value="1"/>
</dbReference>
<evidence type="ECO:0000259" key="1">
    <source>
        <dbReference type="PROSITE" id="PS50093"/>
    </source>
</evidence>
<evidence type="ECO:0000313" key="3">
    <source>
        <dbReference type="Proteomes" id="UP000018861"/>
    </source>
</evidence>
<accession>W4PB08</accession>
<dbReference type="SUPFAM" id="SSF49299">
    <property type="entry name" value="PKD domain"/>
    <property type="match status" value="1"/>
</dbReference>
<dbReference type="EMBL" id="BAIQ01000049">
    <property type="protein sequence ID" value="GAE16937.1"/>
    <property type="molecule type" value="Genomic_DNA"/>
</dbReference>
<evidence type="ECO:0000313" key="2">
    <source>
        <dbReference type="EMBL" id="GAE16937.1"/>
    </source>
</evidence>
<dbReference type="InterPro" id="IPR035986">
    <property type="entry name" value="PKD_dom_sf"/>
</dbReference>
<reference evidence="2 3" key="1">
    <citation type="journal article" date="2014" name="Genome Announc.">
        <title>Draft Genome Sequences of Three Strains of Bacteroides pyogenes Isolated from a Cat and Swine.</title>
        <authorList>
            <person name="Sakamoto M."/>
            <person name="Oshima K."/>
            <person name="Suda W."/>
            <person name="Kitamura K."/>
            <person name="Iida T."/>
            <person name="Hattori M."/>
            <person name="Ohkuma M."/>
        </authorList>
    </citation>
    <scope>NUCLEOTIDE SEQUENCE [LARGE SCALE GENOMIC DNA]</scope>
    <source>
        <strain evidence="2 3">JCM 6292</strain>
    </source>
</reference>
<organism evidence="2 3">
    <name type="scientific">Bacteroides pyogenes JCM 6292</name>
    <dbReference type="NCBI Taxonomy" id="1235809"/>
    <lineage>
        <taxon>Bacteria</taxon>
        <taxon>Pseudomonadati</taxon>
        <taxon>Bacteroidota</taxon>
        <taxon>Bacteroidia</taxon>
        <taxon>Bacteroidales</taxon>
        <taxon>Bacteroidaceae</taxon>
        <taxon>Bacteroides</taxon>
    </lineage>
</organism>
<dbReference type="Proteomes" id="UP000018861">
    <property type="component" value="Unassembled WGS sequence"/>
</dbReference>
<dbReference type="CDD" id="cd00146">
    <property type="entry name" value="PKD"/>
    <property type="match status" value="1"/>
</dbReference>
<name>W4PB08_9BACE</name>
<feature type="domain" description="PKD" evidence="1">
    <location>
        <begin position="142"/>
        <end position="177"/>
    </location>
</feature>
<dbReference type="InterPro" id="IPR000601">
    <property type="entry name" value="PKD_dom"/>
</dbReference>
<dbReference type="PROSITE" id="PS50093">
    <property type="entry name" value="PKD"/>
    <property type="match status" value="1"/>
</dbReference>
<dbReference type="InterPro" id="IPR041696">
    <property type="entry name" value="PKD_3"/>
</dbReference>
<comment type="caution">
    <text evidence="2">The sequence shown here is derived from an EMBL/GenBank/DDBJ whole genome shotgun (WGS) entry which is preliminary data.</text>
</comment>
<gene>
    <name evidence="2" type="ORF">JCM6292_3451</name>
</gene>
<dbReference type="AlphaFoldDB" id="W4PB08"/>
<sequence length="457" mass="51631">MKKKIFYATLLAATFLFIACKEEVLAPEITGMDTGTAEYALYIGEKVTLAPNITNLHGSNHYLWLIDNKEVATGNLDYTFTATKPGTFIITFRAENKGGMNEKHFKVFVDEPIRIAFAQEKVEVPRCEVIEISPVITGPQRDDYQYEWAIGDSILGNKPTLEFISAKPGTYTLTLKAKADRQTETSSCAVEVKEADYKVFPNKVFDYRPTAWGSGSFWYYPFGSGEAFIYSENEMVSKISEHLSEQATFPASRIGAWGGYWIWKFDHTVLNIKNKYDLQLTIDVAPGSVLDFFVAYDKNKNGIPDEDEWYEIKTTDIDLPHIKNYELTLTYKGYDKRILTFAWEDNQGNGGTETKRDGVFPGYRVVNKVGTKVAEWAETFTLKGRMFKVIPFGITSTKQYTLNINDAITAEGEPISLPGIDFLKVQNISMTYNKETLKPTGGSRQEVKSIVDLHLLN</sequence>